<name>M5TWP6_9BACT</name>
<keyword evidence="2" id="KW-1185">Reference proteome</keyword>
<comment type="caution">
    <text evidence="1">The sequence shown here is derived from an EMBL/GenBank/DDBJ whole genome shotgun (WGS) entry which is preliminary data.</text>
</comment>
<organism evidence="1 2">
    <name type="scientific">Rhodopirellula sallentina SM41</name>
    <dbReference type="NCBI Taxonomy" id="1263870"/>
    <lineage>
        <taxon>Bacteria</taxon>
        <taxon>Pseudomonadati</taxon>
        <taxon>Planctomycetota</taxon>
        <taxon>Planctomycetia</taxon>
        <taxon>Pirellulales</taxon>
        <taxon>Pirellulaceae</taxon>
        <taxon>Rhodopirellula</taxon>
    </lineage>
</organism>
<gene>
    <name evidence="1" type="ORF">RSSM_04972</name>
</gene>
<accession>M5TWP6</accession>
<sequence length="52" mass="5744">MLNASLANRCDEVKVPPAEGPTHDASIIRPLRSILLSLTNWLPDSTTFTSHR</sequence>
<reference evidence="1 2" key="1">
    <citation type="journal article" date="2013" name="Mar. Genomics">
        <title>Expression of sulfatases in Rhodopirellula baltica and the diversity of sulfatases in the genus Rhodopirellula.</title>
        <authorList>
            <person name="Wegner C.E."/>
            <person name="Richter-Heitmann T."/>
            <person name="Klindworth A."/>
            <person name="Klockow C."/>
            <person name="Richter M."/>
            <person name="Achstetter T."/>
            <person name="Glockner F.O."/>
            <person name="Harder J."/>
        </authorList>
    </citation>
    <scope>NUCLEOTIDE SEQUENCE [LARGE SCALE GENOMIC DNA]</scope>
    <source>
        <strain evidence="1 2">SM41</strain>
    </source>
</reference>
<dbReference type="PATRIC" id="fig|1263870.3.peg.5259"/>
<protein>
    <submittedName>
        <fullName evidence="1">Uncharacterized protein</fullName>
    </submittedName>
</protein>
<dbReference type="EMBL" id="ANOH01000341">
    <property type="protein sequence ID" value="EMI53632.1"/>
    <property type="molecule type" value="Genomic_DNA"/>
</dbReference>
<dbReference type="AlphaFoldDB" id="M5TWP6"/>
<proteinExistence type="predicted"/>
<evidence type="ECO:0000313" key="2">
    <source>
        <dbReference type="Proteomes" id="UP000011885"/>
    </source>
</evidence>
<dbReference type="Proteomes" id="UP000011885">
    <property type="component" value="Unassembled WGS sequence"/>
</dbReference>
<evidence type="ECO:0000313" key="1">
    <source>
        <dbReference type="EMBL" id="EMI53632.1"/>
    </source>
</evidence>